<accession>A0A0D0C8N8</accession>
<dbReference type="AlphaFoldDB" id="A0A0D0C8N8"/>
<dbReference type="EMBL" id="KN834782">
    <property type="protein sequence ID" value="KIK58859.1"/>
    <property type="molecule type" value="Genomic_DNA"/>
</dbReference>
<dbReference type="Proteomes" id="UP000053593">
    <property type="component" value="Unassembled WGS sequence"/>
</dbReference>
<organism evidence="1 2">
    <name type="scientific">Collybiopsis luxurians FD-317 M1</name>
    <dbReference type="NCBI Taxonomy" id="944289"/>
    <lineage>
        <taxon>Eukaryota</taxon>
        <taxon>Fungi</taxon>
        <taxon>Dikarya</taxon>
        <taxon>Basidiomycota</taxon>
        <taxon>Agaricomycotina</taxon>
        <taxon>Agaricomycetes</taxon>
        <taxon>Agaricomycetidae</taxon>
        <taxon>Agaricales</taxon>
        <taxon>Marasmiineae</taxon>
        <taxon>Omphalotaceae</taxon>
        <taxon>Collybiopsis</taxon>
        <taxon>Collybiopsis luxurians</taxon>
    </lineage>
</organism>
<reference evidence="1 2" key="1">
    <citation type="submission" date="2014-04" db="EMBL/GenBank/DDBJ databases">
        <title>Evolutionary Origins and Diversification of the Mycorrhizal Mutualists.</title>
        <authorList>
            <consortium name="DOE Joint Genome Institute"/>
            <consortium name="Mycorrhizal Genomics Consortium"/>
            <person name="Kohler A."/>
            <person name="Kuo A."/>
            <person name="Nagy L.G."/>
            <person name="Floudas D."/>
            <person name="Copeland A."/>
            <person name="Barry K.W."/>
            <person name="Cichocki N."/>
            <person name="Veneault-Fourrey C."/>
            <person name="LaButti K."/>
            <person name="Lindquist E.A."/>
            <person name="Lipzen A."/>
            <person name="Lundell T."/>
            <person name="Morin E."/>
            <person name="Murat C."/>
            <person name="Riley R."/>
            <person name="Ohm R."/>
            <person name="Sun H."/>
            <person name="Tunlid A."/>
            <person name="Henrissat B."/>
            <person name="Grigoriev I.V."/>
            <person name="Hibbett D.S."/>
            <person name="Martin F."/>
        </authorList>
    </citation>
    <scope>NUCLEOTIDE SEQUENCE [LARGE SCALE GENOMIC DNA]</scope>
    <source>
        <strain evidence="1 2">FD-317 M1</strain>
    </source>
</reference>
<name>A0A0D0C8N8_9AGAR</name>
<protein>
    <submittedName>
        <fullName evidence="1">Uncharacterized protein</fullName>
    </submittedName>
</protein>
<dbReference type="OrthoDB" id="2576233at2759"/>
<dbReference type="HOGENOM" id="CLU_122512_0_0_1"/>
<evidence type="ECO:0000313" key="1">
    <source>
        <dbReference type="EMBL" id="KIK58859.1"/>
    </source>
</evidence>
<keyword evidence="2" id="KW-1185">Reference proteome</keyword>
<evidence type="ECO:0000313" key="2">
    <source>
        <dbReference type="Proteomes" id="UP000053593"/>
    </source>
</evidence>
<sequence>MFEHLHINFAKEGWRSSNKCDHFLQMVKWLSHQEKVASYNYYRSWLETVHNDELEGLGDAIWETIKASPVSKKSLNAQFDMVIVLDMDEAESSAVQGCRVGRLHIIFCLPQIVDYNGFLGPAPAEWPTEPMAYVMWLTCFKPSPHDDTGMYCVGPAKALTKAL</sequence>
<proteinExistence type="predicted"/>
<gene>
    <name evidence="1" type="ORF">GYMLUDRAFT_170264</name>
</gene>